<name>A0A820P3F5_9BILA</name>
<dbReference type="EMBL" id="CAJOBD010066196">
    <property type="protein sequence ID" value="CAF4398238.1"/>
    <property type="molecule type" value="Genomic_DNA"/>
</dbReference>
<feature type="non-terminal residue" evidence="2">
    <location>
        <position position="1"/>
    </location>
</feature>
<sequence length="63" mass="7374">LPRLIISFSSKCMESTRDPWLFLSGYYISFVPSLLIFAVFVLPSKKYKEESLILIRKKSRTTQ</sequence>
<evidence type="ECO:0000256" key="1">
    <source>
        <dbReference type="SAM" id="Phobius"/>
    </source>
</evidence>
<accession>A0A820P3F5</accession>
<evidence type="ECO:0000313" key="3">
    <source>
        <dbReference type="Proteomes" id="UP000663836"/>
    </source>
</evidence>
<reference evidence="2" key="1">
    <citation type="submission" date="2021-02" db="EMBL/GenBank/DDBJ databases">
        <authorList>
            <person name="Nowell W R."/>
        </authorList>
    </citation>
    <scope>NUCLEOTIDE SEQUENCE</scope>
</reference>
<keyword evidence="1" id="KW-1133">Transmembrane helix</keyword>
<protein>
    <submittedName>
        <fullName evidence="2">Uncharacterized protein</fullName>
    </submittedName>
</protein>
<feature type="transmembrane region" description="Helical" evidence="1">
    <location>
        <begin position="20"/>
        <end position="42"/>
    </location>
</feature>
<dbReference type="Proteomes" id="UP000663836">
    <property type="component" value="Unassembled WGS sequence"/>
</dbReference>
<dbReference type="AlphaFoldDB" id="A0A820P3F5"/>
<keyword evidence="1" id="KW-0472">Membrane</keyword>
<keyword evidence="1" id="KW-0812">Transmembrane</keyword>
<evidence type="ECO:0000313" key="2">
    <source>
        <dbReference type="EMBL" id="CAF4398238.1"/>
    </source>
</evidence>
<comment type="caution">
    <text evidence="2">The sequence shown here is derived from an EMBL/GenBank/DDBJ whole genome shotgun (WGS) entry which is preliminary data.</text>
</comment>
<gene>
    <name evidence="2" type="ORF">JBS370_LOCUS43370</name>
</gene>
<proteinExistence type="predicted"/>
<organism evidence="2 3">
    <name type="scientific">Rotaria sordida</name>
    <dbReference type="NCBI Taxonomy" id="392033"/>
    <lineage>
        <taxon>Eukaryota</taxon>
        <taxon>Metazoa</taxon>
        <taxon>Spiralia</taxon>
        <taxon>Gnathifera</taxon>
        <taxon>Rotifera</taxon>
        <taxon>Eurotatoria</taxon>
        <taxon>Bdelloidea</taxon>
        <taxon>Philodinida</taxon>
        <taxon>Philodinidae</taxon>
        <taxon>Rotaria</taxon>
    </lineage>
</organism>